<protein>
    <recommendedName>
        <fullName evidence="3">Tetratricopeptide repeat protein</fullName>
    </recommendedName>
</protein>
<gene>
    <name evidence="1" type="ORF">GCM10009550_57820</name>
</gene>
<keyword evidence="2" id="KW-1185">Reference proteome</keyword>
<dbReference type="InterPro" id="IPR011990">
    <property type="entry name" value="TPR-like_helical_dom_sf"/>
</dbReference>
<name>A0ABP4CCD5_9ACTN</name>
<evidence type="ECO:0000313" key="2">
    <source>
        <dbReference type="Proteomes" id="UP001500665"/>
    </source>
</evidence>
<dbReference type="Gene3D" id="1.25.40.10">
    <property type="entry name" value="Tetratricopeptide repeat domain"/>
    <property type="match status" value="1"/>
</dbReference>
<evidence type="ECO:0008006" key="3">
    <source>
        <dbReference type="Google" id="ProtNLM"/>
    </source>
</evidence>
<organism evidence="1 2">
    <name type="scientific">Actinocorallia libanotica</name>
    <dbReference type="NCBI Taxonomy" id="46162"/>
    <lineage>
        <taxon>Bacteria</taxon>
        <taxon>Bacillati</taxon>
        <taxon>Actinomycetota</taxon>
        <taxon>Actinomycetes</taxon>
        <taxon>Streptosporangiales</taxon>
        <taxon>Thermomonosporaceae</taxon>
        <taxon>Actinocorallia</taxon>
    </lineage>
</organism>
<comment type="caution">
    <text evidence="1">The sequence shown here is derived from an EMBL/GenBank/DDBJ whole genome shotgun (WGS) entry which is preliminary data.</text>
</comment>
<accession>A0ABP4CCD5</accession>
<evidence type="ECO:0000313" key="1">
    <source>
        <dbReference type="EMBL" id="GAA0962983.1"/>
    </source>
</evidence>
<proteinExistence type="predicted"/>
<sequence length="225" mass="24300">MGISDEQRRMTELLQLMRGSGDVTGLADRAEALLWDLPDPQEAAQSAASLAVLLAPFDTARTRALVEYAEGLLDHAERLLPSARDPERPAWVLAELAKALAFLGSPEQARIRIDLAAARVRGFPEDRALLLSELVEAAAAIGDRTRADDLLTEARDLLAAATDLYQRFLTTLELAETARIIGDERQAGALLAEAERLLPAIRDPAQRSLARSVLPGKGTGMSAEK</sequence>
<reference evidence="2" key="1">
    <citation type="journal article" date="2019" name="Int. J. Syst. Evol. Microbiol.">
        <title>The Global Catalogue of Microorganisms (GCM) 10K type strain sequencing project: providing services to taxonomists for standard genome sequencing and annotation.</title>
        <authorList>
            <consortium name="The Broad Institute Genomics Platform"/>
            <consortium name="The Broad Institute Genome Sequencing Center for Infectious Disease"/>
            <person name="Wu L."/>
            <person name="Ma J."/>
        </authorList>
    </citation>
    <scope>NUCLEOTIDE SEQUENCE [LARGE SCALE GENOMIC DNA]</scope>
    <source>
        <strain evidence="2">JCM 10696</strain>
    </source>
</reference>
<dbReference type="Proteomes" id="UP001500665">
    <property type="component" value="Unassembled WGS sequence"/>
</dbReference>
<dbReference type="EMBL" id="BAAAHH010000029">
    <property type="protein sequence ID" value="GAA0962983.1"/>
    <property type="molecule type" value="Genomic_DNA"/>
</dbReference>